<evidence type="ECO:0000313" key="3">
    <source>
        <dbReference type="EMBL" id="SLM11069.1"/>
    </source>
</evidence>
<dbReference type="GO" id="GO:0016757">
    <property type="term" value="F:glycosyltransferase activity"/>
    <property type="evidence" value="ECO:0007669"/>
    <property type="project" value="InterPro"/>
</dbReference>
<evidence type="ECO:0000256" key="1">
    <source>
        <dbReference type="ARBA" id="ARBA00022679"/>
    </source>
</evidence>
<dbReference type="SUPFAM" id="SSF53756">
    <property type="entry name" value="UDP-Glycosyltransferase/glycogen phosphorylase"/>
    <property type="match status" value="1"/>
</dbReference>
<dbReference type="Pfam" id="PF00534">
    <property type="entry name" value="Glycos_transf_1"/>
    <property type="match status" value="1"/>
</dbReference>
<protein>
    <recommendedName>
        <fullName evidence="2">Glycosyl transferase family 1 domain-containing protein</fullName>
    </recommendedName>
</protein>
<dbReference type="PANTHER" id="PTHR46401">
    <property type="entry name" value="GLYCOSYLTRANSFERASE WBBK-RELATED"/>
    <property type="match status" value="1"/>
</dbReference>
<keyword evidence="1" id="KW-0808">Transferase</keyword>
<dbReference type="InterPro" id="IPR001296">
    <property type="entry name" value="Glyco_trans_1"/>
</dbReference>
<dbReference type="Gene3D" id="3.40.50.2000">
    <property type="entry name" value="Glycogen Phosphorylase B"/>
    <property type="match status" value="2"/>
</dbReference>
<organism evidence="3">
    <name type="scientific">uncultured spirochete</name>
    <dbReference type="NCBI Taxonomy" id="156406"/>
    <lineage>
        <taxon>Bacteria</taxon>
        <taxon>Pseudomonadati</taxon>
        <taxon>Spirochaetota</taxon>
        <taxon>Spirochaetia</taxon>
        <taxon>Spirochaetales</taxon>
        <taxon>environmental samples</taxon>
    </lineage>
</organism>
<accession>A0A3P3XHV1</accession>
<sequence>MKILQINSVFNYGSTGKIVEQLNSLIMKQGWTSYVAYGRHFHNSILKKFKFSSTLEVIINILETRIFDNHGFGTQHATKKLVSYIEKIKPDVVHIHNLHGYYINIQELFKYLKNSSLPVIITLHDCWTFTGHCAHFDYIGCEKWKEHCMKCPQIRSYPASFFIDRSYKNFELKRELFNSISNLTIVPVSEWINGLVQQSFLASKSRVVIKNGVNLDLFKPLNSRQSIINKYNLQGRYIILAVASIWSARKGLNDILCIADNIGNEYLFIIVGDRINKVASKRSNVKIIRKTEDQEELVELYSAADLFINPTYEDTLPTTNIEALACGTPVLTYNTGGSPETIDSETGFIVPKGDIDAMIQVIRSFSQKGKDSMTVACRKRAEKYFNKDERFMDYIKLYERILKGEK</sequence>
<dbReference type="AlphaFoldDB" id="A0A3P3XHV1"/>
<dbReference type="EMBL" id="FWDM01000009">
    <property type="protein sequence ID" value="SLM11069.1"/>
    <property type="molecule type" value="Genomic_DNA"/>
</dbReference>
<reference evidence="3" key="1">
    <citation type="submission" date="2017-02" db="EMBL/GenBank/DDBJ databases">
        <authorList>
            <person name="Regsiter A."/>
            <person name="William W."/>
        </authorList>
    </citation>
    <scope>NUCLEOTIDE SEQUENCE</scope>
    <source>
        <strain evidence="3">Bib</strain>
    </source>
</reference>
<feature type="domain" description="Glycosyl transferase family 1" evidence="2">
    <location>
        <begin position="225"/>
        <end position="382"/>
    </location>
</feature>
<gene>
    <name evidence="3" type="ORF">SPIROBIBN47_170023</name>
</gene>
<evidence type="ECO:0000259" key="2">
    <source>
        <dbReference type="Pfam" id="PF00534"/>
    </source>
</evidence>
<dbReference type="PANTHER" id="PTHR46401:SF2">
    <property type="entry name" value="GLYCOSYLTRANSFERASE WBBK-RELATED"/>
    <property type="match status" value="1"/>
</dbReference>
<name>A0A3P3XHV1_9SPIR</name>
<proteinExistence type="predicted"/>